<evidence type="ECO:0000256" key="1">
    <source>
        <dbReference type="ARBA" id="ARBA00010641"/>
    </source>
</evidence>
<dbReference type="RefSeq" id="WP_203711124.1">
    <property type="nucleotide sequence ID" value="NZ_BONE01000006.1"/>
</dbReference>
<evidence type="ECO:0000256" key="2">
    <source>
        <dbReference type="ARBA" id="ARBA00023015"/>
    </source>
</evidence>
<evidence type="ECO:0000313" key="9">
    <source>
        <dbReference type="Proteomes" id="UP000604117"/>
    </source>
</evidence>
<dbReference type="Proteomes" id="UP000604117">
    <property type="component" value="Unassembled WGS sequence"/>
</dbReference>
<dbReference type="InterPro" id="IPR007627">
    <property type="entry name" value="RNA_pol_sigma70_r2"/>
</dbReference>
<keyword evidence="5" id="KW-0804">Transcription</keyword>
<keyword evidence="3" id="KW-0731">Sigma factor</keyword>
<sequence>MDRTEFEEFVSASLPALTRYARALAGDPQDAQDLVQDALLRVWRAWPAVRRDGNPLAYAKTVLVRLHIGALRRLRRRLAPGPALPAAVPASAVERVDDQHHLRGLLRTLPPVQRAVLVLTYLEDCDDRTIAAALRRQPSSIRAARSRALARLRELELAASSRAEGLLPHA</sequence>
<evidence type="ECO:0000256" key="5">
    <source>
        <dbReference type="ARBA" id="ARBA00023163"/>
    </source>
</evidence>
<dbReference type="EMBL" id="BONE01000006">
    <property type="protein sequence ID" value="GIF71653.1"/>
    <property type="molecule type" value="Genomic_DNA"/>
</dbReference>
<evidence type="ECO:0000259" key="7">
    <source>
        <dbReference type="Pfam" id="PF08281"/>
    </source>
</evidence>
<keyword evidence="8" id="KW-0240">DNA-directed RNA polymerase</keyword>
<dbReference type="SUPFAM" id="SSF88659">
    <property type="entry name" value="Sigma3 and sigma4 domains of RNA polymerase sigma factors"/>
    <property type="match status" value="1"/>
</dbReference>
<dbReference type="InterPro" id="IPR036388">
    <property type="entry name" value="WH-like_DNA-bd_sf"/>
</dbReference>
<dbReference type="NCBIfam" id="TIGR02937">
    <property type="entry name" value="sigma70-ECF"/>
    <property type="match status" value="1"/>
</dbReference>
<comment type="similarity">
    <text evidence="1">Belongs to the sigma-70 factor family. ECF subfamily.</text>
</comment>
<accession>A0ABQ4CK33</accession>
<feature type="domain" description="RNA polymerase sigma-70 region 2" evidence="6">
    <location>
        <begin position="10"/>
        <end position="77"/>
    </location>
</feature>
<reference evidence="8 9" key="1">
    <citation type="submission" date="2021-01" db="EMBL/GenBank/DDBJ databases">
        <title>Whole genome shotgun sequence of Asanoa siamensis NBRC 107932.</title>
        <authorList>
            <person name="Komaki H."/>
            <person name="Tamura T."/>
        </authorList>
    </citation>
    <scope>NUCLEOTIDE SEQUENCE [LARGE SCALE GENOMIC DNA]</scope>
    <source>
        <strain evidence="8 9">NBRC 107932</strain>
    </source>
</reference>
<dbReference type="SUPFAM" id="SSF88946">
    <property type="entry name" value="Sigma2 domain of RNA polymerase sigma factors"/>
    <property type="match status" value="1"/>
</dbReference>
<dbReference type="InterPro" id="IPR013249">
    <property type="entry name" value="RNA_pol_sigma70_r4_t2"/>
</dbReference>
<dbReference type="InterPro" id="IPR014284">
    <property type="entry name" value="RNA_pol_sigma-70_dom"/>
</dbReference>
<proteinExistence type="inferred from homology"/>
<dbReference type="InterPro" id="IPR039425">
    <property type="entry name" value="RNA_pol_sigma-70-like"/>
</dbReference>
<dbReference type="Gene3D" id="1.10.10.10">
    <property type="entry name" value="Winged helix-like DNA-binding domain superfamily/Winged helix DNA-binding domain"/>
    <property type="match status" value="1"/>
</dbReference>
<evidence type="ECO:0000259" key="6">
    <source>
        <dbReference type="Pfam" id="PF04542"/>
    </source>
</evidence>
<dbReference type="InterPro" id="IPR013325">
    <property type="entry name" value="RNA_pol_sigma_r2"/>
</dbReference>
<gene>
    <name evidence="8" type="ORF">Asi02nite_11710</name>
</gene>
<evidence type="ECO:0000256" key="3">
    <source>
        <dbReference type="ARBA" id="ARBA00023082"/>
    </source>
</evidence>
<keyword evidence="4" id="KW-0238">DNA-binding</keyword>
<evidence type="ECO:0000313" key="8">
    <source>
        <dbReference type="EMBL" id="GIF71653.1"/>
    </source>
</evidence>
<keyword evidence="2" id="KW-0805">Transcription regulation</keyword>
<evidence type="ECO:0000256" key="4">
    <source>
        <dbReference type="ARBA" id="ARBA00023125"/>
    </source>
</evidence>
<protein>
    <submittedName>
        <fullName evidence="8">DNA-directed RNA polymerase sigma-70 factor</fullName>
    </submittedName>
</protein>
<keyword evidence="9" id="KW-1185">Reference proteome</keyword>
<dbReference type="GO" id="GO:0000428">
    <property type="term" value="C:DNA-directed RNA polymerase complex"/>
    <property type="evidence" value="ECO:0007669"/>
    <property type="project" value="UniProtKB-KW"/>
</dbReference>
<organism evidence="8 9">
    <name type="scientific">Asanoa siamensis</name>
    <dbReference type="NCBI Taxonomy" id="926357"/>
    <lineage>
        <taxon>Bacteria</taxon>
        <taxon>Bacillati</taxon>
        <taxon>Actinomycetota</taxon>
        <taxon>Actinomycetes</taxon>
        <taxon>Micromonosporales</taxon>
        <taxon>Micromonosporaceae</taxon>
        <taxon>Asanoa</taxon>
    </lineage>
</organism>
<dbReference type="PANTHER" id="PTHR43133:SF50">
    <property type="entry name" value="ECF RNA POLYMERASE SIGMA FACTOR SIGM"/>
    <property type="match status" value="1"/>
</dbReference>
<dbReference type="PANTHER" id="PTHR43133">
    <property type="entry name" value="RNA POLYMERASE ECF-TYPE SIGMA FACTO"/>
    <property type="match status" value="1"/>
</dbReference>
<dbReference type="Gene3D" id="1.10.1740.10">
    <property type="match status" value="1"/>
</dbReference>
<comment type="caution">
    <text evidence="8">The sequence shown here is derived from an EMBL/GenBank/DDBJ whole genome shotgun (WGS) entry which is preliminary data.</text>
</comment>
<dbReference type="Pfam" id="PF04542">
    <property type="entry name" value="Sigma70_r2"/>
    <property type="match status" value="1"/>
</dbReference>
<feature type="domain" description="RNA polymerase sigma factor 70 region 4 type 2" evidence="7">
    <location>
        <begin position="102"/>
        <end position="152"/>
    </location>
</feature>
<name>A0ABQ4CK33_9ACTN</name>
<dbReference type="Pfam" id="PF08281">
    <property type="entry name" value="Sigma70_r4_2"/>
    <property type="match status" value="1"/>
</dbReference>
<dbReference type="InterPro" id="IPR013324">
    <property type="entry name" value="RNA_pol_sigma_r3/r4-like"/>
</dbReference>